<dbReference type="Proteomes" id="UP000186720">
    <property type="component" value="Unassembled WGS sequence"/>
</dbReference>
<proteinExistence type="predicted"/>
<comment type="caution">
    <text evidence="1">The sequence shown here is derived from an EMBL/GenBank/DDBJ whole genome shotgun (WGS) entry which is preliminary data.</text>
</comment>
<reference evidence="1 2" key="1">
    <citation type="submission" date="2016-11" db="EMBL/GenBank/DDBJ databases">
        <title>Whole Genome Sequencing of Mucilaginibacter polytrichastri RG4-7(T) isolated from the moss sample.</title>
        <authorList>
            <person name="Li Y."/>
        </authorList>
    </citation>
    <scope>NUCLEOTIDE SEQUENCE [LARGE SCALE GENOMIC DNA]</scope>
    <source>
        <strain evidence="1 2">RG4-7</strain>
    </source>
</reference>
<dbReference type="EMBL" id="MPPL01000001">
    <property type="protein sequence ID" value="OKS85499.1"/>
    <property type="molecule type" value="Genomic_DNA"/>
</dbReference>
<sequence>MAGPSILIKIAIASALVIETVVLLNLHSKGYVITTKGDTIACTFKIALNKYKPEGDATFHLLQPEEVKEYHLNKRNETLRDVPFPNREKTYYMTVLDTGKITLYKYYERHGKSGTLYIFAQKAGQPLLEIKGSSNTAAYKIAFANLISHSQPATNSFTKASVYDEKNIVNVVKIYNDHATP</sequence>
<accession>A0A1Q5ZUP2</accession>
<protein>
    <submittedName>
        <fullName evidence="1">Uncharacterized protein</fullName>
    </submittedName>
</protein>
<dbReference type="AlphaFoldDB" id="A0A1Q5ZUP2"/>
<dbReference type="STRING" id="1302689.RG47T_0945"/>
<dbReference type="RefSeq" id="WP_074488330.1">
    <property type="nucleotide sequence ID" value="NZ_FPAM01000001.1"/>
</dbReference>
<evidence type="ECO:0000313" key="2">
    <source>
        <dbReference type="Proteomes" id="UP000186720"/>
    </source>
</evidence>
<gene>
    <name evidence="1" type="ORF">RG47T_0945</name>
</gene>
<dbReference type="OrthoDB" id="793640at2"/>
<evidence type="ECO:0000313" key="1">
    <source>
        <dbReference type="EMBL" id="OKS85499.1"/>
    </source>
</evidence>
<keyword evidence="2" id="KW-1185">Reference proteome</keyword>
<name>A0A1Q5ZUP2_9SPHI</name>
<organism evidence="1 2">
    <name type="scientific">Mucilaginibacter polytrichastri</name>
    <dbReference type="NCBI Taxonomy" id="1302689"/>
    <lineage>
        <taxon>Bacteria</taxon>
        <taxon>Pseudomonadati</taxon>
        <taxon>Bacteroidota</taxon>
        <taxon>Sphingobacteriia</taxon>
        <taxon>Sphingobacteriales</taxon>
        <taxon>Sphingobacteriaceae</taxon>
        <taxon>Mucilaginibacter</taxon>
    </lineage>
</organism>